<keyword evidence="6 13" id="KW-0967">Endosome</keyword>
<feature type="coiled-coil region" evidence="14">
    <location>
        <begin position="69"/>
        <end position="179"/>
    </location>
</feature>
<comment type="function">
    <text evidence="13">May act by regulating membrane trafficking and cellular morphogenesis.</text>
</comment>
<keyword evidence="7 12" id="KW-0863">Zinc-finger</keyword>
<dbReference type="GO" id="GO:0005776">
    <property type="term" value="C:autophagosome"/>
    <property type="evidence" value="ECO:0007669"/>
    <property type="project" value="UniProtKB-SubCell"/>
</dbReference>
<organism evidence="16 17">
    <name type="scientific">Xenopus laevis</name>
    <name type="common">African clawed frog</name>
    <dbReference type="NCBI Taxonomy" id="8355"/>
    <lineage>
        <taxon>Eukaryota</taxon>
        <taxon>Metazoa</taxon>
        <taxon>Chordata</taxon>
        <taxon>Craniata</taxon>
        <taxon>Vertebrata</taxon>
        <taxon>Euteleostomi</taxon>
        <taxon>Amphibia</taxon>
        <taxon>Batrachia</taxon>
        <taxon>Anura</taxon>
        <taxon>Pipoidea</taxon>
        <taxon>Pipidae</taxon>
        <taxon>Xenopodinae</taxon>
        <taxon>Xenopus</taxon>
        <taxon>Xenopus</taxon>
    </lineage>
</organism>
<dbReference type="InterPro" id="IPR034735">
    <property type="entry name" value="NEMO_ZF"/>
</dbReference>
<evidence type="ECO:0000313" key="17">
    <source>
        <dbReference type="Proteomes" id="UP000694892"/>
    </source>
</evidence>
<keyword evidence="11 13" id="KW-0968">Cytoplasmic vesicle</keyword>
<dbReference type="EMBL" id="CM004470">
    <property type="protein sequence ID" value="OCT89213.1"/>
    <property type="molecule type" value="Genomic_DNA"/>
</dbReference>
<dbReference type="GO" id="GO:0090161">
    <property type="term" value="P:Golgi ribbon formation"/>
    <property type="evidence" value="ECO:0007669"/>
    <property type="project" value="TreeGrafter"/>
</dbReference>
<feature type="coiled-coil region" evidence="14">
    <location>
        <begin position="299"/>
        <end position="385"/>
    </location>
</feature>
<evidence type="ECO:0000313" key="16">
    <source>
        <dbReference type="EMBL" id="OCT89213.1"/>
    </source>
</evidence>
<feature type="coiled-coil region" evidence="14">
    <location>
        <begin position="440"/>
        <end position="502"/>
    </location>
</feature>
<evidence type="ECO:0000256" key="4">
    <source>
        <dbReference type="ARBA" id="ARBA00022490"/>
    </source>
</evidence>
<dbReference type="GO" id="GO:0008270">
    <property type="term" value="F:zinc ion binding"/>
    <property type="evidence" value="ECO:0007669"/>
    <property type="project" value="UniProtKB-KW"/>
</dbReference>
<dbReference type="Pfam" id="PF11577">
    <property type="entry name" value="NEMO"/>
    <property type="match status" value="1"/>
</dbReference>
<dbReference type="OMA" id="DMKQEMF"/>
<dbReference type="Pfam" id="PF18414">
    <property type="entry name" value="zf_C2H2_10"/>
    <property type="match status" value="1"/>
</dbReference>
<reference evidence="17" key="1">
    <citation type="journal article" date="2016" name="Nature">
        <title>Genome evolution in the allotetraploid frog Xenopus laevis.</title>
        <authorList>
            <person name="Session A.M."/>
            <person name="Uno Y."/>
            <person name="Kwon T."/>
            <person name="Chapman J.A."/>
            <person name="Toyoda A."/>
            <person name="Takahashi S."/>
            <person name="Fukui A."/>
            <person name="Hikosaka A."/>
            <person name="Suzuki A."/>
            <person name="Kondo M."/>
            <person name="van Heeringen S.J."/>
            <person name="Quigley I."/>
            <person name="Heinz S."/>
            <person name="Ogino H."/>
            <person name="Ochi H."/>
            <person name="Hellsten U."/>
            <person name="Lyons J.B."/>
            <person name="Simakov O."/>
            <person name="Putnam N."/>
            <person name="Stites J."/>
            <person name="Kuroki Y."/>
            <person name="Tanaka T."/>
            <person name="Michiue T."/>
            <person name="Watanabe M."/>
            <person name="Bogdanovic O."/>
            <person name="Lister R."/>
            <person name="Georgiou G."/>
            <person name="Paranjpe S.S."/>
            <person name="van Kruijsbergen I."/>
            <person name="Shu S."/>
            <person name="Carlson J."/>
            <person name="Kinoshita T."/>
            <person name="Ohta Y."/>
            <person name="Mawaribuchi S."/>
            <person name="Jenkins J."/>
            <person name="Grimwood J."/>
            <person name="Schmutz J."/>
            <person name="Mitros T."/>
            <person name="Mozaffari S.V."/>
            <person name="Suzuki Y."/>
            <person name="Haramoto Y."/>
            <person name="Yamamoto T.S."/>
            <person name="Takagi C."/>
            <person name="Heald R."/>
            <person name="Miller K."/>
            <person name="Haudenschild C."/>
            <person name="Kitzman J."/>
            <person name="Nakayama T."/>
            <person name="Izutsu Y."/>
            <person name="Robert J."/>
            <person name="Fortriede J."/>
            <person name="Burns K."/>
            <person name="Lotay V."/>
            <person name="Karimi K."/>
            <person name="Yasuoka Y."/>
            <person name="Dichmann D.S."/>
            <person name="Flajnik M.F."/>
            <person name="Houston D.W."/>
            <person name="Shendure J."/>
            <person name="DuPasquier L."/>
            <person name="Vize P.D."/>
            <person name="Zorn A.M."/>
            <person name="Ito M."/>
            <person name="Marcotte E.M."/>
            <person name="Wallingford J.B."/>
            <person name="Ito Y."/>
            <person name="Asashima M."/>
            <person name="Ueno N."/>
            <person name="Matsuda Y."/>
            <person name="Veenstra G.J."/>
            <person name="Fujiyama A."/>
            <person name="Harland R.M."/>
            <person name="Taira M."/>
            <person name="Rokhsar D.S."/>
        </authorList>
    </citation>
    <scope>NUCLEOTIDE SEQUENCE [LARGE SCALE GENOMIC DNA]</scope>
    <source>
        <strain evidence="17">J</strain>
    </source>
</reference>
<keyword evidence="9 13" id="KW-0333">Golgi apparatus</keyword>
<dbReference type="Pfam" id="PF16516">
    <property type="entry name" value="CC2-LZ"/>
    <property type="match status" value="1"/>
</dbReference>
<accession>A0A974DBV2</accession>
<evidence type="ECO:0000256" key="14">
    <source>
        <dbReference type="SAM" id="Coils"/>
    </source>
</evidence>
<dbReference type="GO" id="GO:0070530">
    <property type="term" value="F:K63-linked polyubiquitin modification-dependent protein binding"/>
    <property type="evidence" value="ECO:0007669"/>
    <property type="project" value="InterPro"/>
</dbReference>
<keyword evidence="10 14" id="KW-0175">Coiled coil</keyword>
<dbReference type="AlphaFoldDB" id="A0A974DBV2"/>
<dbReference type="Gene3D" id="1.20.5.990">
    <property type="entry name" value="Nemo cc2-lz domain - 1d5 darpin complex"/>
    <property type="match status" value="1"/>
</dbReference>
<dbReference type="InterPro" id="IPR032419">
    <property type="entry name" value="CC2-LZ_dom"/>
</dbReference>
<keyword evidence="4 13" id="KW-0963">Cytoplasm</keyword>
<protein>
    <recommendedName>
        <fullName evidence="3 13">Optineurin</fullName>
    </recommendedName>
</protein>
<keyword evidence="8 13" id="KW-0862">Zinc</keyword>
<proteinExistence type="predicted"/>
<evidence type="ECO:0000256" key="1">
    <source>
        <dbReference type="ARBA" id="ARBA00004419"/>
    </source>
</evidence>
<dbReference type="CDD" id="cd09803">
    <property type="entry name" value="UBAN"/>
    <property type="match status" value="1"/>
</dbReference>
<evidence type="ECO:0000256" key="10">
    <source>
        <dbReference type="ARBA" id="ARBA00023054"/>
    </source>
</evidence>
<dbReference type="GO" id="GO:0043122">
    <property type="term" value="P:regulation of canonical NF-kappaB signal transduction"/>
    <property type="evidence" value="ECO:0007669"/>
    <property type="project" value="TreeGrafter"/>
</dbReference>
<sequence>MCFSPGVVPEISKDGEHRCFHGYFTVCLIPDWDFLSAVMENELLNHPHNNNMVNGHQDAPYDALSMKNDAEMLEQIKQLLMENNNLKETMKQMNQEMKERLEELLKRHNQHLLDLNSANEVLRKELQSLKEKIATSNQGSAVCSTSEEASENKQLKNQLTRLQAEKADLLGLISELQLKLGSFSEDSFVEIGFSERESGEIVNEEKANKILSDHNISYRTNSIKEEGGGTEPEEVAISRLLRSLREETQKVERLEKELFSANKRLAELEKQTSEFCDKGVQTEQESEQSQSEVIISSEVDILKEKVKSLNKELQETNDKLNEAKQFKNSLQEKCILLDKRLQENQVDLEEKQSLRYSIKKLELQVESQESEIKLEQNKTEAEKNQLGILQVSYDKLNSEYQELRIREIEKVSKVEFNELLEKLDVCEKALAKKQFEIDEMREMDTKHEEDKETIELLRAQVDVYCADFHAERSARENIHQEKEQLATRLAYMIQEYEKLKEEMMGKQSIEQLQRRHGATSLLDASEGPYLVARGAANMEQPSITVYTCPKCNLTVPDMDTLQIHVMDCIT</sequence>
<dbReference type="GO" id="GO:0034067">
    <property type="term" value="P:protein localization to Golgi apparatus"/>
    <property type="evidence" value="ECO:0007669"/>
    <property type="project" value="TreeGrafter"/>
</dbReference>
<evidence type="ECO:0000256" key="9">
    <source>
        <dbReference type="ARBA" id="ARBA00023034"/>
    </source>
</evidence>
<dbReference type="PANTHER" id="PTHR31553">
    <property type="entry name" value="NF-KAPPA-B ESSENTIAL MODULATOR"/>
    <property type="match status" value="1"/>
</dbReference>
<dbReference type="FunFam" id="1.20.5.990:FF:000009">
    <property type="entry name" value="Optineurin"/>
    <property type="match status" value="1"/>
</dbReference>
<dbReference type="GO" id="GO:0005794">
    <property type="term" value="C:Golgi apparatus"/>
    <property type="evidence" value="ECO:0007669"/>
    <property type="project" value="UniProtKB-SubCell"/>
</dbReference>
<dbReference type="InterPro" id="IPR021063">
    <property type="entry name" value="NEMO_N"/>
</dbReference>
<dbReference type="GO" id="GO:0005634">
    <property type="term" value="C:nucleus"/>
    <property type="evidence" value="ECO:0007669"/>
    <property type="project" value="TreeGrafter"/>
</dbReference>
<evidence type="ECO:0000256" key="11">
    <source>
        <dbReference type="ARBA" id="ARBA00023329"/>
    </source>
</evidence>
<evidence type="ECO:0000259" key="15">
    <source>
        <dbReference type="PROSITE" id="PS51801"/>
    </source>
</evidence>
<dbReference type="PANTHER" id="PTHR31553:SF2">
    <property type="entry name" value="OPTINEURIN"/>
    <property type="match status" value="1"/>
</dbReference>
<dbReference type="GO" id="GO:0055037">
    <property type="term" value="C:recycling endosome"/>
    <property type="evidence" value="ECO:0007669"/>
    <property type="project" value="UniProtKB-SubCell"/>
</dbReference>
<evidence type="ECO:0000256" key="13">
    <source>
        <dbReference type="RuleBase" id="RU367122"/>
    </source>
</evidence>
<evidence type="ECO:0000256" key="5">
    <source>
        <dbReference type="ARBA" id="ARBA00022723"/>
    </source>
</evidence>
<dbReference type="GO" id="GO:0048471">
    <property type="term" value="C:perinuclear region of cytoplasm"/>
    <property type="evidence" value="ECO:0007669"/>
    <property type="project" value="UniProtKB-SubCell"/>
</dbReference>
<keyword evidence="5 13" id="KW-0479">Metal-binding</keyword>
<evidence type="ECO:0000256" key="7">
    <source>
        <dbReference type="ARBA" id="ARBA00022771"/>
    </source>
</evidence>
<evidence type="ECO:0000256" key="2">
    <source>
        <dbReference type="ARBA" id="ARBA00004601"/>
    </source>
</evidence>
<dbReference type="InterPro" id="IPR051301">
    <property type="entry name" value="Optineurin/NFkB_EssMod"/>
</dbReference>
<dbReference type="PROSITE" id="PS51801">
    <property type="entry name" value="ZF_CCHC_NOA"/>
    <property type="match status" value="1"/>
</dbReference>
<feature type="coiled-coil region" evidence="14">
    <location>
        <begin position="237"/>
        <end position="271"/>
    </location>
</feature>
<evidence type="ECO:0000256" key="6">
    <source>
        <dbReference type="ARBA" id="ARBA00022753"/>
    </source>
</evidence>
<name>A0A974DBV2_XENLA</name>
<evidence type="ECO:0000256" key="8">
    <source>
        <dbReference type="ARBA" id="ARBA00022833"/>
    </source>
</evidence>
<dbReference type="Proteomes" id="UP000694892">
    <property type="component" value="Chromosome 3L"/>
</dbReference>
<feature type="domain" description="CCHC NOA-type" evidence="15">
    <location>
        <begin position="540"/>
        <end position="570"/>
    </location>
</feature>
<gene>
    <name evidence="16" type="ORF">XELAEV_18017830mg</name>
</gene>
<evidence type="ECO:0000256" key="12">
    <source>
        <dbReference type="PROSITE-ProRule" id="PRU01142"/>
    </source>
</evidence>
<comment type="subcellular location">
    <subcellularLocation>
        <location evidence="13">Cytoplasm</location>
        <location evidence="13">Perinuclear region</location>
    </subcellularLocation>
    <subcellularLocation>
        <location evidence="13">Golgi apparatus</location>
    </subcellularLocation>
    <subcellularLocation>
        <location evidence="2 13">Golgi apparatus</location>
        <location evidence="2 13">trans-Golgi network</location>
    </subcellularLocation>
    <subcellularLocation>
        <location evidence="1 13">Cytoplasmic vesicle</location>
        <location evidence="1 13">Autophagosome</location>
    </subcellularLocation>
    <subcellularLocation>
        <location evidence="13">Cytoplasmic vesicle</location>
    </subcellularLocation>
    <subcellularLocation>
        <location evidence="13">Recycling endosome</location>
    </subcellularLocation>
</comment>
<evidence type="ECO:0000256" key="3">
    <source>
        <dbReference type="ARBA" id="ARBA00018548"/>
    </source>
</evidence>
<dbReference type="Gene3D" id="1.20.5.390">
    <property type="entry name" value="L1 transposable element, trimerization domain"/>
    <property type="match status" value="2"/>
</dbReference>